<keyword evidence="5" id="KW-0862">Zinc</keyword>
<dbReference type="PROSITE" id="PS50119">
    <property type="entry name" value="ZF_BBOX"/>
    <property type="match status" value="2"/>
</dbReference>
<protein>
    <recommendedName>
        <fullName evidence="10">B box-type domain-containing protein</fullName>
    </recommendedName>
</protein>
<evidence type="ECO:0000256" key="1">
    <source>
        <dbReference type="ARBA" id="ARBA00004123"/>
    </source>
</evidence>
<dbReference type="Proteomes" id="UP000639772">
    <property type="component" value="Chromosome 11"/>
</dbReference>
<dbReference type="InterPro" id="IPR002109">
    <property type="entry name" value="Glutaredoxin"/>
</dbReference>
<comment type="subcellular location">
    <subcellularLocation>
        <location evidence="1">Nucleus</location>
    </subcellularLocation>
</comment>
<evidence type="ECO:0000256" key="2">
    <source>
        <dbReference type="ARBA" id="ARBA00022723"/>
    </source>
</evidence>
<dbReference type="GO" id="GO:0005634">
    <property type="term" value="C:nucleus"/>
    <property type="evidence" value="ECO:0007669"/>
    <property type="project" value="UniProtKB-SubCell"/>
</dbReference>
<dbReference type="SUPFAM" id="SSF52833">
    <property type="entry name" value="Thioredoxin-like"/>
    <property type="match status" value="1"/>
</dbReference>
<dbReference type="GO" id="GO:0009640">
    <property type="term" value="P:photomorphogenesis"/>
    <property type="evidence" value="ECO:0007669"/>
    <property type="project" value="TreeGrafter"/>
</dbReference>
<dbReference type="GO" id="GO:0006355">
    <property type="term" value="P:regulation of DNA-templated transcription"/>
    <property type="evidence" value="ECO:0007669"/>
    <property type="project" value="TreeGrafter"/>
</dbReference>
<comment type="caution">
    <text evidence="11">The sequence shown here is derived from an EMBL/GenBank/DDBJ whole genome shotgun (WGS) entry which is preliminary data.</text>
</comment>
<keyword evidence="8" id="KW-0539">Nucleus</keyword>
<dbReference type="Pfam" id="PF00462">
    <property type="entry name" value="Glutaredoxin"/>
    <property type="match status" value="1"/>
</dbReference>
<dbReference type="Pfam" id="PF00643">
    <property type="entry name" value="zf-B_box"/>
    <property type="match status" value="2"/>
</dbReference>
<keyword evidence="6" id="KW-0805">Transcription regulation</keyword>
<dbReference type="AlphaFoldDB" id="A0A835UI22"/>
<accession>A0A835UI22</accession>
<evidence type="ECO:0000256" key="3">
    <source>
        <dbReference type="ARBA" id="ARBA00022737"/>
    </source>
</evidence>
<dbReference type="SMART" id="SM00336">
    <property type="entry name" value="BBOX"/>
    <property type="match status" value="2"/>
</dbReference>
<evidence type="ECO:0000313" key="12">
    <source>
        <dbReference type="Proteomes" id="UP000639772"/>
    </source>
</evidence>
<dbReference type="CDD" id="cd03419">
    <property type="entry name" value="GRX_GRXh_1_2_like"/>
    <property type="match status" value="1"/>
</dbReference>
<dbReference type="PROSITE" id="PS51354">
    <property type="entry name" value="GLUTAREDOXIN_2"/>
    <property type="match status" value="1"/>
</dbReference>
<evidence type="ECO:0000256" key="6">
    <source>
        <dbReference type="ARBA" id="ARBA00023015"/>
    </source>
</evidence>
<dbReference type="InterPro" id="IPR051979">
    <property type="entry name" value="B-box_zinc_finger"/>
</dbReference>
<name>A0A835UI22_VANPL</name>
<dbReference type="Gene3D" id="3.40.30.10">
    <property type="entry name" value="Glutaredoxin"/>
    <property type="match status" value="1"/>
</dbReference>
<organism evidence="11 12">
    <name type="scientific">Vanilla planifolia</name>
    <name type="common">Vanilla</name>
    <dbReference type="NCBI Taxonomy" id="51239"/>
    <lineage>
        <taxon>Eukaryota</taxon>
        <taxon>Viridiplantae</taxon>
        <taxon>Streptophyta</taxon>
        <taxon>Embryophyta</taxon>
        <taxon>Tracheophyta</taxon>
        <taxon>Spermatophyta</taxon>
        <taxon>Magnoliopsida</taxon>
        <taxon>Liliopsida</taxon>
        <taxon>Asparagales</taxon>
        <taxon>Orchidaceae</taxon>
        <taxon>Vanilloideae</taxon>
        <taxon>Vanilleae</taxon>
        <taxon>Vanilla</taxon>
    </lineage>
</organism>
<gene>
    <name evidence="11" type="ORF">HPP92_020649</name>
</gene>
<dbReference type="EMBL" id="JADCNM010000011">
    <property type="protein sequence ID" value="KAG0462173.1"/>
    <property type="molecule type" value="Genomic_DNA"/>
</dbReference>
<dbReference type="PANTHER" id="PTHR31832">
    <property type="entry name" value="B-BOX ZINC FINGER PROTEIN 22"/>
    <property type="match status" value="1"/>
</dbReference>
<keyword evidence="4 9" id="KW-0863">Zinc-finger</keyword>
<evidence type="ECO:0000256" key="8">
    <source>
        <dbReference type="ARBA" id="ARBA00023242"/>
    </source>
</evidence>
<evidence type="ECO:0000259" key="10">
    <source>
        <dbReference type="PROSITE" id="PS50119"/>
    </source>
</evidence>
<dbReference type="CDD" id="cd19821">
    <property type="entry name" value="Bbox1_BBX-like"/>
    <property type="match status" value="2"/>
</dbReference>
<keyword evidence="3" id="KW-0677">Repeat</keyword>
<reference evidence="11 12" key="1">
    <citation type="journal article" date="2020" name="Nat. Food">
        <title>A phased Vanilla planifolia genome enables genetic improvement of flavour and production.</title>
        <authorList>
            <person name="Hasing T."/>
            <person name="Tang H."/>
            <person name="Brym M."/>
            <person name="Khazi F."/>
            <person name="Huang T."/>
            <person name="Chambers A.H."/>
        </authorList>
    </citation>
    <scope>NUCLEOTIDE SEQUENCE [LARGE SCALE GENOMIC DNA]</scope>
    <source>
        <tissue evidence="11">Leaf</tissue>
    </source>
</reference>
<feature type="domain" description="B box-type" evidence="10">
    <location>
        <begin position="117"/>
        <end position="164"/>
    </location>
</feature>
<evidence type="ECO:0000256" key="4">
    <source>
        <dbReference type="ARBA" id="ARBA00022771"/>
    </source>
</evidence>
<keyword evidence="7" id="KW-0804">Transcription</keyword>
<evidence type="ECO:0000256" key="9">
    <source>
        <dbReference type="PROSITE-ProRule" id="PRU00024"/>
    </source>
</evidence>
<proteinExistence type="predicted"/>
<dbReference type="OrthoDB" id="153872at2759"/>
<evidence type="ECO:0000256" key="5">
    <source>
        <dbReference type="ARBA" id="ARBA00022833"/>
    </source>
</evidence>
<dbReference type="PANTHER" id="PTHR31832:SF52">
    <property type="entry name" value="B-BOX ZINC FINGER PROTEIN 21"/>
    <property type="match status" value="1"/>
</dbReference>
<sequence length="447" mass="49445">MAASPPSSSSSSPEVPFSEGLTCFYSAICCDRQNQEKQRKQTSHRERSESRSNQMKILCDVCGTKQASVFCCADEAALCGACDGQIHSANKLAGKHRRFSLIQPSLSSSSSSPSSARHLPLCDMCKEKSGFVFCQEDRAILCRQCDVSIHTSTVQAGRHSRFLITGIRLSATPFPYPSQISHSLSTEAETASNCKNGGWFSSEEEEIAPSNTGSRSGSSVTDYLMKMLPGWRVDDFLFDEVASVNNDAGAVYLQPQCVLPVQGSELATDRSRREWTKTVEQPIWVPRLTPASVNAAAMVVVAQKQLRSAVESTEERGARWRKEDVTMVPEMGLFNCDFGDLRKALEYVEDSFNKLKKSSSEAQEKIQVKLKYSLRAKQVFGELKEKPFVVELDLRDDGREIQDVLLDLVGRHTVPQVFVNGQHIGGSDDTIEALSNGRLHKLLKKTQ</sequence>
<keyword evidence="2" id="KW-0479">Metal-binding</keyword>
<dbReference type="InterPro" id="IPR049808">
    <property type="entry name" value="CONSTANS-like_Bbox1"/>
</dbReference>
<dbReference type="GO" id="GO:0008270">
    <property type="term" value="F:zinc ion binding"/>
    <property type="evidence" value="ECO:0007669"/>
    <property type="project" value="UniProtKB-KW"/>
</dbReference>
<evidence type="ECO:0000313" key="11">
    <source>
        <dbReference type="EMBL" id="KAG0462173.1"/>
    </source>
</evidence>
<dbReference type="Gene3D" id="3.30.160.60">
    <property type="entry name" value="Classic Zinc Finger"/>
    <property type="match status" value="1"/>
</dbReference>
<dbReference type="InterPro" id="IPR000315">
    <property type="entry name" value="Znf_B-box"/>
</dbReference>
<feature type="domain" description="B box-type" evidence="10">
    <location>
        <begin position="54"/>
        <end position="101"/>
    </location>
</feature>
<evidence type="ECO:0000256" key="7">
    <source>
        <dbReference type="ARBA" id="ARBA00023163"/>
    </source>
</evidence>
<dbReference type="InterPro" id="IPR036249">
    <property type="entry name" value="Thioredoxin-like_sf"/>
</dbReference>